<organism evidence="5 6">
    <name type="scientific">Dendrobium chrysotoxum</name>
    <name type="common">Orchid</name>
    <dbReference type="NCBI Taxonomy" id="161865"/>
    <lineage>
        <taxon>Eukaryota</taxon>
        <taxon>Viridiplantae</taxon>
        <taxon>Streptophyta</taxon>
        <taxon>Embryophyta</taxon>
        <taxon>Tracheophyta</taxon>
        <taxon>Spermatophyta</taxon>
        <taxon>Magnoliopsida</taxon>
        <taxon>Liliopsida</taxon>
        <taxon>Asparagales</taxon>
        <taxon>Orchidaceae</taxon>
        <taxon>Epidendroideae</taxon>
        <taxon>Malaxideae</taxon>
        <taxon>Dendrobiinae</taxon>
        <taxon>Dendrobium</taxon>
    </lineage>
</organism>
<dbReference type="Proteomes" id="UP000775213">
    <property type="component" value="Unassembled WGS sequence"/>
</dbReference>
<dbReference type="Gene3D" id="3.30.420.40">
    <property type="match status" value="2"/>
</dbReference>
<keyword evidence="6" id="KW-1185">Reference proteome</keyword>
<dbReference type="InterPro" id="IPR004001">
    <property type="entry name" value="Actin_CS"/>
</dbReference>
<dbReference type="InterPro" id="IPR043129">
    <property type="entry name" value="ATPase_NBD"/>
</dbReference>
<comment type="similarity">
    <text evidence="3">Belongs to the actin family.</text>
</comment>
<dbReference type="Gene3D" id="3.90.640.10">
    <property type="entry name" value="Actin, Chain A, domain 4"/>
    <property type="match status" value="1"/>
</dbReference>
<evidence type="ECO:0000256" key="3">
    <source>
        <dbReference type="ARBA" id="ARBA00006752"/>
    </source>
</evidence>
<evidence type="ECO:0008006" key="7">
    <source>
        <dbReference type="Google" id="ProtNLM"/>
    </source>
</evidence>
<proteinExistence type="inferred from homology"/>
<dbReference type="EMBL" id="JAGFBR010000008">
    <property type="protein sequence ID" value="KAH0463540.1"/>
    <property type="molecule type" value="Genomic_DNA"/>
</dbReference>
<name>A0AAV7H692_DENCH</name>
<feature type="region of interest" description="Disordered" evidence="4">
    <location>
        <begin position="192"/>
        <end position="212"/>
    </location>
</feature>
<dbReference type="Pfam" id="PF00022">
    <property type="entry name" value="Actin"/>
    <property type="match status" value="1"/>
</dbReference>
<evidence type="ECO:0000313" key="6">
    <source>
        <dbReference type="Proteomes" id="UP000775213"/>
    </source>
</evidence>
<protein>
    <recommendedName>
        <fullName evidence="7">Actin</fullName>
    </recommendedName>
</protein>
<evidence type="ECO:0000256" key="4">
    <source>
        <dbReference type="SAM" id="MobiDB-lite"/>
    </source>
</evidence>
<comment type="caution">
    <text evidence="5">The sequence shown here is derived from an EMBL/GenBank/DDBJ whole genome shotgun (WGS) entry which is preliminary data.</text>
</comment>
<dbReference type="AlphaFoldDB" id="A0AAV7H692"/>
<comment type="function">
    <text evidence="1">Essential component of cell cytoskeleton; plays an important role in cytoplasmic streaming, cell shape determination, cell division, organelle movement and extension growth.</text>
</comment>
<evidence type="ECO:0000313" key="5">
    <source>
        <dbReference type="EMBL" id="KAH0463540.1"/>
    </source>
</evidence>
<dbReference type="InterPro" id="IPR004000">
    <property type="entry name" value="Actin"/>
</dbReference>
<dbReference type="FunFam" id="3.30.420.40:FF:000058">
    <property type="entry name" value="Putative actin-related protein 5"/>
    <property type="match status" value="1"/>
</dbReference>
<dbReference type="PROSITE" id="PS00432">
    <property type="entry name" value="ACTINS_2"/>
    <property type="match status" value="1"/>
</dbReference>
<gene>
    <name evidence="5" type="ORF">IEQ34_008122</name>
</gene>
<reference evidence="5 6" key="1">
    <citation type="journal article" date="2021" name="Hortic Res">
        <title>Chromosome-scale assembly of the Dendrobium chrysotoxum genome enhances the understanding of orchid evolution.</title>
        <authorList>
            <person name="Zhang Y."/>
            <person name="Zhang G.Q."/>
            <person name="Zhang D."/>
            <person name="Liu X.D."/>
            <person name="Xu X.Y."/>
            <person name="Sun W.H."/>
            <person name="Yu X."/>
            <person name="Zhu X."/>
            <person name="Wang Z.W."/>
            <person name="Zhao X."/>
            <person name="Zhong W.Y."/>
            <person name="Chen H."/>
            <person name="Yin W.L."/>
            <person name="Huang T."/>
            <person name="Niu S.C."/>
            <person name="Liu Z.J."/>
        </authorList>
    </citation>
    <scope>NUCLEOTIDE SEQUENCE [LARGE SCALE GENOMIC DNA]</scope>
    <source>
        <strain evidence="5">Lindl</strain>
    </source>
</reference>
<dbReference type="PANTHER" id="PTHR11937">
    <property type="entry name" value="ACTIN"/>
    <property type="match status" value="1"/>
</dbReference>
<dbReference type="SUPFAM" id="SSF53067">
    <property type="entry name" value="Actin-like ATPase domain"/>
    <property type="match status" value="1"/>
</dbReference>
<sequence>MKRKGSCACRKGSDDGGHDTANMWNNVASMDSSKNLEENIFVPQAISHNYDLCLTSLKGIWPLALLGQADLYGNIVLSGGLTTFSGIANRMSKKITALAQSSVKIKVAALPKRKYSVWIGGSILASLSTFQQMWISKAEYDESGPSINATKGFSTACDSTAGIAHQKILQSITERIISRAKSLPLFRSPSDLRPQLPINPPHKPPPKPHPLHLLFRHRHHRRDRHSYSHSHHLFLTSFSPVFFFIETKGEMAES</sequence>
<accession>A0AAV7H692</accession>
<evidence type="ECO:0000256" key="2">
    <source>
        <dbReference type="ARBA" id="ARBA00004245"/>
    </source>
</evidence>
<comment type="subcellular location">
    <subcellularLocation>
        <location evidence="2">Cytoplasm</location>
        <location evidence="2">Cytoskeleton</location>
    </subcellularLocation>
</comment>
<dbReference type="GO" id="GO:0005856">
    <property type="term" value="C:cytoskeleton"/>
    <property type="evidence" value="ECO:0007669"/>
    <property type="project" value="UniProtKB-SubCell"/>
</dbReference>
<evidence type="ECO:0000256" key="1">
    <source>
        <dbReference type="ARBA" id="ARBA00003589"/>
    </source>
</evidence>